<keyword evidence="8" id="KW-0694">RNA-binding</keyword>
<dbReference type="Proteomes" id="UP000234323">
    <property type="component" value="Unassembled WGS sequence"/>
</dbReference>
<keyword evidence="6" id="KW-0255">Endonuclease</keyword>
<dbReference type="Pfam" id="PF09412">
    <property type="entry name" value="XendoU"/>
    <property type="match status" value="1"/>
</dbReference>
<organism evidence="12 13">
    <name type="scientific">Rhizophagus irregularis</name>
    <dbReference type="NCBI Taxonomy" id="588596"/>
    <lineage>
        <taxon>Eukaryota</taxon>
        <taxon>Fungi</taxon>
        <taxon>Fungi incertae sedis</taxon>
        <taxon>Mucoromycota</taxon>
        <taxon>Glomeromycotina</taxon>
        <taxon>Glomeromycetes</taxon>
        <taxon>Glomerales</taxon>
        <taxon>Glomeraceae</taxon>
        <taxon>Rhizophagus</taxon>
    </lineage>
</organism>
<keyword evidence="9" id="KW-0464">Manganese</keyword>
<evidence type="ECO:0000256" key="3">
    <source>
        <dbReference type="ARBA" id="ARBA00011245"/>
    </source>
</evidence>
<dbReference type="GO" id="GO:0004521">
    <property type="term" value="F:RNA endonuclease activity"/>
    <property type="evidence" value="ECO:0007669"/>
    <property type="project" value="InterPro"/>
</dbReference>
<dbReference type="GO" id="GO:0016829">
    <property type="term" value="F:lyase activity"/>
    <property type="evidence" value="ECO:0007669"/>
    <property type="project" value="UniProtKB-KW"/>
</dbReference>
<evidence type="ECO:0000313" key="12">
    <source>
        <dbReference type="EMBL" id="PKY44934.1"/>
    </source>
</evidence>
<evidence type="ECO:0000256" key="5">
    <source>
        <dbReference type="ARBA" id="ARBA00022723"/>
    </source>
</evidence>
<dbReference type="GO" id="GO:0046872">
    <property type="term" value="F:metal ion binding"/>
    <property type="evidence" value="ECO:0007669"/>
    <property type="project" value="UniProtKB-KW"/>
</dbReference>
<evidence type="ECO:0000256" key="8">
    <source>
        <dbReference type="ARBA" id="ARBA00022884"/>
    </source>
</evidence>
<comment type="similarity">
    <text evidence="2">Belongs to the ENDOU family.</text>
</comment>
<evidence type="ECO:0000256" key="4">
    <source>
        <dbReference type="ARBA" id="ARBA00022722"/>
    </source>
</evidence>
<reference evidence="12 13" key="1">
    <citation type="submission" date="2015-10" db="EMBL/GenBank/DDBJ databases">
        <title>Genome analyses suggest a sexual origin of heterokaryosis in a supposedly ancient asexual fungus.</title>
        <authorList>
            <person name="Ropars J."/>
            <person name="Sedzielewska K."/>
            <person name="Noel J."/>
            <person name="Charron P."/>
            <person name="Farinelli L."/>
            <person name="Marton T."/>
            <person name="Kruger M."/>
            <person name="Pelin A."/>
            <person name="Brachmann A."/>
            <person name="Corradi N."/>
        </authorList>
    </citation>
    <scope>NUCLEOTIDE SEQUENCE [LARGE SCALE GENOMIC DNA]</scope>
    <source>
        <strain evidence="12 13">A4</strain>
    </source>
</reference>
<keyword evidence="7" id="KW-0378">Hydrolase</keyword>
<evidence type="ECO:0000256" key="6">
    <source>
        <dbReference type="ARBA" id="ARBA00022759"/>
    </source>
</evidence>
<dbReference type="AlphaFoldDB" id="A0A2I1GE82"/>
<dbReference type="EMBL" id="LLXI01000356">
    <property type="protein sequence ID" value="PKY44934.1"/>
    <property type="molecule type" value="Genomic_DNA"/>
</dbReference>
<proteinExistence type="inferred from homology"/>
<dbReference type="InterPro" id="IPR037227">
    <property type="entry name" value="EndoU-like"/>
</dbReference>
<keyword evidence="13" id="KW-1185">Reference proteome</keyword>
<comment type="cofactor">
    <cofactor evidence="1">
        <name>Mn(2+)</name>
        <dbReference type="ChEBI" id="CHEBI:29035"/>
    </cofactor>
</comment>
<dbReference type="CDD" id="cd21159">
    <property type="entry name" value="XendoU"/>
    <property type="match status" value="1"/>
</dbReference>
<dbReference type="InterPro" id="IPR039787">
    <property type="entry name" value="ENDOU"/>
</dbReference>
<keyword evidence="4" id="KW-0540">Nuclease</keyword>
<evidence type="ECO:0000256" key="1">
    <source>
        <dbReference type="ARBA" id="ARBA00001936"/>
    </source>
</evidence>
<name>A0A2I1GE82_9GLOM</name>
<evidence type="ECO:0000313" key="13">
    <source>
        <dbReference type="Proteomes" id="UP000234323"/>
    </source>
</evidence>
<evidence type="ECO:0000256" key="10">
    <source>
        <dbReference type="ARBA" id="ARBA00023239"/>
    </source>
</evidence>
<accession>A0A2I1GE82</accession>
<keyword evidence="10" id="KW-0456">Lyase</keyword>
<dbReference type="VEuPathDB" id="FungiDB:RhiirFUN_018102"/>
<dbReference type="SUPFAM" id="SSF142877">
    <property type="entry name" value="EndoU-like"/>
    <property type="match status" value="1"/>
</dbReference>
<comment type="caution">
    <text evidence="12">The sequence shown here is derived from an EMBL/GenBank/DDBJ whole genome shotgun (WGS) entry which is preliminary data.</text>
</comment>
<dbReference type="VEuPathDB" id="FungiDB:RhiirA1_412783"/>
<dbReference type="VEuPathDB" id="FungiDB:FUN_000704"/>
<dbReference type="PANTHER" id="PTHR12439:SF11">
    <property type="entry name" value="URIDYLATE-SPECIFIC ENDORIBONUCLEASE"/>
    <property type="match status" value="1"/>
</dbReference>
<evidence type="ECO:0000256" key="9">
    <source>
        <dbReference type="ARBA" id="ARBA00023211"/>
    </source>
</evidence>
<dbReference type="PROSITE" id="PS51959">
    <property type="entry name" value="ENDOU"/>
    <property type="match status" value="1"/>
</dbReference>
<evidence type="ECO:0000259" key="11">
    <source>
        <dbReference type="PROSITE" id="PS51959"/>
    </source>
</evidence>
<dbReference type="InterPro" id="IPR018998">
    <property type="entry name" value="EndoU_C"/>
</dbReference>
<gene>
    <name evidence="12" type="ORF">RhiirA4_400471</name>
</gene>
<evidence type="ECO:0000256" key="2">
    <source>
        <dbReference type="ARBA" id="ARBA00010168"/>
    </source>
</evidence>
<keyword evidence="5" id="KW-0479">Metal-binding</keyword>
<comment type="subunit">
    <text evidence="3">Monomer.</text>
</comment>
<evidence type="ECO:0000256" key="7">
    <source>
        <dbReference type="ARBA" id="ARBA00022801"/>
    </source>
</evidence>
<protein>
    <recommendedName>
        <fullName evidence="11">EndoU domain-containing protein</fullName>
    </recommendedName>
</protein>
<dbReference type="OrthoDB" id="430326at2759"/>
<sequence>MTTPTDRELSDVTLALEKLWELDENRLQPGVDYALNLVLARGRSDNTSKKLFEFVDGKVGKIPTFQLFYHLLDNYIPQTGIPEEVDTHELEENRAFIKACLETSPMIYTYNYLKAKNKIKGSMADFEKQLHKIWFDLYRREGDDDSSAFEHVFVGEVRDGEAKAFHNWITFYFNEKVGKIDYEGFVSNKKNRNEEPDPNSHVIEIRFSFEGAKKPFSTSFVGTSPEFELSMYTLLYYIGKENTKVTFDDVNLNIKVFPFFEKGGHGERLIGSAFPMVVYN</sequence>
<feature type="domain" description="EndoU" evidence="11">
    <location>
        <begin position="8"/>
        <end position="279"/>
    </location>
</feature>
<dbReference type="PANTHER" id="PTHR12439">
    <property type="entry name" value="PLACENTAL PROTEIN 11-RELATED"/>
    <property type="match status" value="1"/>
</dbReference>
<dbReference type="GO" id="GO:0016787">
    <property type="term" value="F:hydrolase activity"/>
    <property type="evidence" value="ECO:0007669"/>
    <property type="project" value="UniProtKB-KW"/>
</dbReference>
<dbReference type="GO" id="GO:0003723">
    <property type="term" value="F:RNA binding"/>
    <property type="evidence" value="ECO:0007669"/>
    <property type="project" value="UniProtKB-KW"/>
</dbReference>